<evidence type="ECO:0000256" key="7">
    <source>
        <dbReference type="ARBA" id="ARBA00022801"/>
    </source>
</evidence>
<keyword evidence="8 13" id="KW-0460">Magnesium</keyword>
<dbReference type="InterPro" id="IPR002176">
    <property type="entry name" value="X-over_junc_endoDNase_RuvC"/>
</dbReference>
<sequence length="172" mass="18732">MIILGIDPGVISTGYGVIKIEGGKAGLVDCGVIKIDKKHDLPERLSGIYNGVSGVCQHFKPGAVALEEIFFSKNARTAITVGHTRGAVILAAVHQGIEVFSYTPLQIKQTISGYGRADKSQMQRMVQMTLRLQEVPRPDHAADALAAALCHYYIFRTASKLEHQGSKWGEER</sequence>
<feature type="active site" evidence="13">
    <location>
        <position position="7"/>
    </location>
</feature>
<dbReference type="GO" id="GO:0005737">
    <property type="term" value="C:cytoplasm"/>
    <property type="evidence" value="ECO:0007669"/>
    <property type="project" value="UniProtKB-SubCell"/>
</dbReference>
<dbReference type="InterPro" id="IPR012337">
    <property type="entry name" value="RNaseH-like_sf"/>
</dbReference>
<organism evidence="15 16">
    <name type="scientific">Syntrophaceticus schinkii</name>
    <dbReference type="NCBI Taxonomy" id="499207"/>
    <lineage>
        <taxon>Bacteria</taxon>
        <taxon>Bacillati</taxon>
        <taxon>Bacillota</taxon>
        <taxon>Clostridia</taxon>
        <taxon>Thermoanaerobacterales</taxon>
        <taxon>Thermoanaerobacterales Family III. Incertae Sedis</taxon>
        <taxon>Syntrophaceticus</taxon>
    </lineage>
</organism>
<dbReference type="PANTHER" id="PTHR30194:SF3">
    <property type="entry name" value="CROSSOVER JUNCTION ENDODEOXYRIBONUCLEASE RUVC"/>
    <property type="match status" value="1"/>
</dbReference>
<comment type="function">
    <text evidence="13">The RuvA-RuvB-RuvC complex processes Holliday junction (HJ) DNA during genetic recombination and DNA repair. Endonuclease that resolves HJ intermediates. Cleaves cruciform DNA by making single-stranded nicks across the HJ at symmetrical positions within the homologous arms, yielding a 5'-phosphate and a 3'-hydroxyl group; requires a central core of homology in the junction. The consensus cleavage sequence is 5'-(A/T)TT(C/G)-3'. Cleavage occurs on the 3'-side of the TT dinucleotide at the point of strand exchange. HJ branch migration catalyzed by RuvA-RuvB allows RuvC to scan DNA until it finds its consensus sequence, where it cleaves and resolves the cruciform DNA.</text>
</comment>
<dbReference type="RefSeq" id="WP_044665499.1">
    <property type="nucleotide sequence ID" value="NZ_CDRZ01000250.1"/>
</dbReference>
<evidence type="ECO:0000313" key="15">
    <source>
        <dbReference type="EMBL" id="CEO89603.1"/>
    </source>
</evidence>
<evidence type="ECO:0000256" key="1">
    <source>
        <dbReference type="ARBA" id="ARBA00009518"/>
    </source>
</evidence>
<dbReference type="GO" id="GO:0048476">
    <property type="term" value="C:Holliday junction resolvase complex"/>
    <property type="evidence" value="ECO:0007669"/>
    <property type="project" value="UniProtKB-UniRule"/>
</dbReference>
<dbReference type="FunFam" id="3.30.420.10:FF:000002">
    <property type="entry name" value="Crossover junction endodeoxyribonuclease RuvC"/>
    <property type="match status" value="1"/>
</dbReference>
<dbReference type="AlphaFoldDB" id="A0A0B7MMZ5"/>
<comment type="subcellular location">
    <subcellularLocation>
        <location evidence="13">Cytoplasm</location>
    </subcellularLocation>
</comment>
<feature type="active site" evidence="13">
    <location>
        <position position="140"/>
    </location>
</feature>
<evidence type="ECO:0000256" key="12">
    <source>
        <dbReference type="ARBA" id="ARBA00029354"/>
    </source>
</evidence>
<dbReference type="Pfam" id="PF02075">
    <property type="entry name" value="RuvC"/>
    <property type="match status" value="1"/>
</dbReference>
<evidence type="ECO:0000313" key="16">
    <source>
        <dbReference type="Proteomes" id="UP000046155"/>
    </source>
</evidence>
<accession>A0A0B7MMZ5</accession>
<keyword evidence="4 13" id="KW-0479">Metal-binding</keyword>
<dbReference type="GO" id="GO:0003677">
    <property type="term" value="F:DNA binding"/>
    <property type="evidence" value="ECO:0007669"/>
    <property type="project" value="UniProtKB-KW"/>
</dbReference>
<keyword evidence="9 13" id="KW-0238">DNA-binding</keyword>
<feature type="binding site" evidence="13">
    <location>
        <position position="67"/>
    </location>
    <ligand>
        <name>Mg(2+)</name>
        <dbReference type="ChEBI" id="CHEBI:18420"/>
        <label>2</label>
    </ligand>
</feature>
<evidence type="ECO:0000256" key="8">
    <source>
        <dbReference type="ARBA" id="ARBA00022842"/>
    </source>
</evidence>
<dbReference type="PRINTS" id="PR00696">
    <property type="entry name" value="RSOLVASERUVC"/>
</dbReference>
<evidence type="ECO:0000256" key="3">
    <source>
        <dbReference type="ARBA" id="ARBA00022722"/>
    </source>
</evidence>
<keyword evidence="5 13" id="KW-0255">Endonuclease</keyword>
<keyword evidence="10 13" id="KW-0233">DNA recombination</keyword>
<gene>
    <name evidence="13 15" type="primary">ruvC</name>
    <name evidence="15" type="ORF">SSCH_520064</name>
</gene>
<dbReference type="GO" id="GO:0006281">
    <property type="term" value="P:DNA repair"/>
    <property type="evidence" value="ECO:0007669"/>
    <property type="project" value="UniProtKB-UniRule"/>
</dbReference>
<evidence type="ECO:0000256" key="10">
    <source>
        <dbReference type="ARBA" id="ARBA00023172"/>
    </source>
</evidence>
<dbReference type="NCBIfam" id="NF000711">
    <property type="entry name" value="PRK00039.2-1"/>
    <property type="match status" value="1"/>
</dbReference>
<evidence type="ECO:0000256" key="9">
    <source>
        <dbReference type="ARBA" id="ARBA00023125"/>
    </source>
</evidence>
<evidence type="ECO:0000256" key="11">
    <source>
        <dbReference type="ARBA" id="ARBA00023204"/>
    </source>
</evidence>
<comment type="similarity">
    <text evidence="1 13">Belongs to the RuvC family.</text>
</comment>
<evidence type="ECO:0000256" key="14">
    <source>
        <dbReference type="NCBIfam" id="TIGR00228"/>
    </source>
</evidence>
<reference evidence="16" key="1">
    <citation type="submission" date="2015-01" db="EMBL/GenBank/DDBJ databases">
        <authorList>
            <person name="Manzoor Shahid"/>
            <person name="Zubair Saima"/>
        </authorList>
    </citation>
    <scope>NUCLEOTIDE SEQUENCE [LARGE SCALE GENOMIC DNA]</scope>
    <source>
        <strain evidence="16">Sp3</strain>
    </source>
</reference>
<dbReference type="OrthoDB" id="9805499at2"/>
<keyword evidence="2 13" id="KW-0963">Cytoplasm</keyword>
<dbReference type="Gene3D" id="3.30.420.10">
    <property type="entry name" value="Ribonuclease H-like superfamily/Ribonuclease H"/>
    <property type="match status" value="1"/>
</dbReference>
<evidence type="ECO:0000256" key="2">
    <source>
        <dbReference type="ARBA" id="ARBA00022490"/>
    </source>
</evidence>
<dbReference type="PANTHER" id="PTHR30194">
    <property type="entry name" value="CROSSOVER JUNCTION ENDODEOXYRIBONUCLEASE RUVC"/>
    <property type="match status" value="1"/>
</dbReference>
<keyword evidence="3 13" id="KW-0540">Nuclease</keyword>
<dbReference type="CDD" id="cd16962">
    <property type="entry name" value="RuvC"/>
    <property type="match status" value="1"/>
</dbReference>
<dbReference type="InterPro" id="IPR036397">
    <property type="entry name" value="RNaseH_sf"/>
</dbReference>
<feature type="active site" evidence="13">
    <location>
        <position position="67"/>
    </location>
</feature>
<evidence type="ECO:0000256" key="6">
    <source>
        <dbReference type="ARBA" id="ARBA00022763"/>
    </source>
</evidence>
<keyword evidence="16" id="KW-1185">Reference proteome</keyword>
<name>A0A0B7MMZ5_9FIRM</name>
<evidence type="ECO:0000256" key="5">
    <source>
        <dbReference type="ARBA" id="ARBA00022759"/>
    </source>
</evidence>
<dbReference type="EMBL" id="CDRZ01000250">
    <property type="protein sequence ID" value="CEO89603.1"/>
    <property type="molecule type" value="Genomic_DNA"/>
</dbReference>
<comment type="catalytic activity">
    <reaction evidence="12 13">
        <text>Endonucleolytic cleavage at a junction such as a reciprocal single-stranded crossover between two homologous DNA duplexes (Holliday junction).</text>
        <dbReference type="EC" id="3.1.21.10"/>
    </reaction>
</comment>
<dbReference type="Proteomes" id="UP000046155">
    <property type="component" value="Unassembled WGS sequence"/>
</dbReference>
<dbReference type="GO" id="GO:0008821">
    <property type="term" value="F:crossover junction DNA endonuclease activity"/>
    <property type="evidence" value="ECO:0007669"/>
    <property type="project" value="UniProtKB-UniRule"/>
</dbReference>
<dbReference type="EC" id="3.1.21.10" evidence="13 14"/>
<dbReference type="HAMAP" id="MF_00034">
    <property type="entry name" value="RuvC"/>
    <property type="match status" value="1"/>
</dbReference>
<feature type="binding site" evidence="13">
    <location>
        <position position="140"/>
    </location>
    <ligand>
        <name>Mg(2+)</name>
        <dbReference type="ChEBI" id="CHEBI:18420"/>
        <label>1</label>
    </ligand>
</feature>
<feature type="binding site" evidence="13">
    <location>
        <position position="7"/>
    </location>
    <ligand>
        <name>Mg(2+)</name>
        <dbReference type="ChEBI" id="CHEBI:18420"/>
        <label>1</label>
    </ligand>
</feature>
<dbReference type="GO" id="GO:0000287">
    <property type="term" value="F:magnesium ion binding"/>
    <property type="evidence" value="ECO:0007669"/>
    <property type="project" value="UniProtKB-UniRule"/>
</dbReference>
<proteinExistence type="inferred from homology"/>
<evidence type="ECO:0000256" key="13">
    <source>
        <dbReference type="HAMAP-Rule" id="MF_00034"/>
    </source>
</evidence>
<keyword evidence="7 13" id="KW-0378">Hydrolase</keyword>
<keyword evidence="11 13" id="KW-0234">DNA repair</keyword>
<comment type="cofactor">
    <cofactor evidence="13">
        <name>Mg(2+)</name>
        <dbReference type="ChEBI" id="CHEBI:18420"/>
    </cofactor>
    <text evidence="13">Binds 2 Mg(2+) ion per subunit.</text>
</comment>
<protein>
    <recommendedName>
        <fullName evidence="13 14">Crossover junction endodeoxyribonuclease RuvC</fullName>
        <ecNumber evidence="13 14">3.1.21.10</ecNumber>
    </recommendedName>
    <alternativeName>
        <fullName evidence="13">Holliday junction nuclease RuvC</fullName>
    </alternativeName>
    <alternativeName>
        <fullName evidence="13">Holliday junction resolvase RuvC</fullName>
    </alternativeName>
</protein>
<dbReference type="NCBIfam" id="TIGR00228">
    <property type="entry name" value="ruvC"/>
    <property type="match status" value="1"/>
</dbReference>
<dbReference type="GO" id="GO:0006310">
    <property type="term" value="P:DNA recombination"/>
    <property type="evidence" value="ECO:0007669"/>
    <property type="project" value="UniProtKB-UniRule"/>
</dbReference>
<dbReference type="SUPFAM" id="SSF53098">
    <property type="entry name" value="Ribonuclease H-like"/>
    <property type="match status" value="1"/>
</dbReference>
<keyword evidence="6 13" id="KW-0227">DNA damage</keyword>
<comment type="subunit">
    <text evidence="13">Homodimer which binds Holliday junction (HJ) DNA. The HJ becomes 2-fold symmetrical on binding to RuvC with unstacked arms; it has a different conformation from HJ DNA in complex with RuvA. In the full resolvosome a probable DNA-RuvA(4)-RuvB(12)-RuvC(2) complex forms which resolves the HJ.</text>
</comment>
<evidence type="ECO:0000256" key="4">
    <source>
        <dbReference type="ARBA" id="ARBA00022723"/>
    </source>
</evidence>